<dbReference type="SUPFAM" id="SSF51735">
    <property type="entry name" value="NAD(P)-binding Rossmann-fold domains"/>
    <property type="match status" value="1"/>
</dbReference>
<dbReference type="NCBIfam" id="NF005559">
    <property type="entry name" value="PRK07231.1"/>
    <property type="match status" value="1"/>
</dbReference>
<dbReference type="PRINTS" id="PR00081">
    <property type="entry name" value="GDHRDH"/>
</dbReference>
<dbReference type="EMBL" id="BAAAFZ010000055">
    <property type="protein sequence ID" value="GAA0593702.1"/>
    <property type="molecule type" value="Genomic_DNA"/>
</dbReference>
<name>A0ABN1FM82_9PROT</name>
<dbReference type="Pfam" id="PF13561">
    <property type="entry name" value="adh_short_C2"/>
    <property type="match status" value="1"/>
</dbReference>
<gene>
    <name evidence="3" type="ORF">GCM10009416_35090</name>
</gene>
<comment type="similarity">
    <text evidence="1">Belongs to the short-chain dehydrogenases/reductases (SDR) family.</text>
</comment>
<dbReference type="PANTHER" id="PTHR42760:SF123">
    <property type="entry name" value="OXIDOREDUCTASE"/>
    <property type="match status" value="1"/>
</dbReference>
<dbReference type="PANTHER" id="PTHR42760">
    <property type="entry name" value="SHORT-CHAIN DEHYDROGENASES/REDUCTASES FAMILY MEMBER"/>
    <property type="match status" value="1"/>
</dbReference>
<dbReference type="SMART" id="SM00822">
    <property type="entry name" value="PKS_KR"/>
    <property type="match status" value="1"/>
</dbReference>
<dbReference type="Proteomes" id="UP001501588">
    <property type="component" value="Unassembled WGS sequence"/>
</dbReference>
<dbReference type="InterPro" id="IPR036291">
    <property type="entry name" value="NAD(P)-bd_dom_sf"/>
</dbReference>
<dbReference type="RefSeq" id="WP_343896675.1">
    <property type="nucleotide sequence ID" value="NZ_BAAAFZ010000055.1"/>
</dbReference>
<evidence type="ECO:0000313" key="3">
    <source>
        <dbReference type="EMBL" id="GAA0593702.1"/>
    </source>
</evidence>
<proteinExistence type="inferred from homology"/>
<evidence type="ECO:0000313" key="4">
    <source>
        <dbReference type="Proteomes" id="UP001501588"/>
    </source>
</evidence>
<dbReference type="InterPro" id="IPR002347">
    <property type="entry name" value="SDR_fam"/>
</dbReference>
<dbReference type="CDD" id="cd05233">
    <property type="entry name" value="SDR_c"/>
    <property type="match status" value="1"/>
</dbReference>
<feature type="domain" description="Ketoreductase" evidence="2">
    <location>
        <begin position="13"/>
        <end position="197"/>
    </location>
</feature>
<comment type="caution">
    <text evidence="3">The sequence shown here is derived from an EMBL/GenBank/DDBJ whole genome shotgun (WGS) entry which is preliminary data.</text>
</comment>
<protein>
    <submittedName>
        <fullName evidence="3">SDR family oxidoreductase</fullName>
    </submittedName>
</protein>
<organism evidence="3 4">
    <name type="scientific">Craurococcus roseus</name>
    <dbReference type="NCBI Taxonomy" id="77585"/>
    <lineage>
        <taxon>Bacteria</taxon>
        <taxon>Pseudomonadati</taxon>
        <taxon>Pseudomonadota</taxon>
        <taxon>Alphaproteobacteria</taxon>
        <taxon>Acetobacterales</taxon>
        <taxon>Acetobacteraceae</taxon>
        <taxon>Craurococcus</taxon>
    </lineage>
</organism>
<sequence>MAEGQDWLGLAGKIAVVTGAAGGMGRAMAAGFAAAGAAVALLDRDAAACEALAADMSGQGARCVALGCDTTDEASVRAAAEAVAARLGPADILVNNAGVLRPGPLSTLPVAEWDALLAVNLTGYLLCAQAFGRGMTERGSGALVHIASIAASNPQPRSGAYSPSKAAVAMLSRQLALEWGPSGLRSNVVSPGFIRTPMSEAFYAAPGIKERREAMLPSRRIGTPADIADAVLFLASPRASYVNGAEILVDGGLGTALMELTPRPGF</sequence>
<evidence type="ECO:0000256" key="1">
    <source>
        <dbReference type="ARBA" id="ARBA00006484"/>
    </source>
</evidence>
<dbReference type="InterPro" id="IPR057326">
    <property type="entry name" value="KR_dom"/>
</dbReference>
<keyword evidence="4" id="KW-1185">Reference proteome</keyword>
<accession>A0ABN1FM82</accession>
<evidence type="ECO:0000259" key="2">
    <source>
        <dbReference type="SMART" id="SM00822"/>
    </source>
</evidence>
<reference evidence="3 4" key="1">
    <citation type="journal article" date="2019" name="Int. J. Syst. Evol. Microbiol.">
        <title>The Global Catalogue of Microorganisms (GCM) 10K type strain sequencing project: providing services to taxonomists for standard genome sequencing and annotation.</title>
        <authorList>
            <consortium name="The Broad Institute Genomics Platform"/>
            <consortium name="The Broad Institute Genome Sequencing Center for Infectious Disease"/>
            <person name="Wu L."/>
            <person name="Ma J."/>
        </authorList>
    </citation>
    <scope>NUCLEOTIDE SEQUENCE [LARGE SCALE GENOMIC DNA]</scope>
    <source>
        <strain evidence="3 4">JCM 9933</strain>
    </source>
</reference>
<dbReference type="Gene3D" id="3.40.50.720">
    <property type="entry name" value="NAD(P)-binding Rossmann-like Domain"/>
    <property type="match status" value="1"/>
</dbReference>
<dbReference type="PRINTS" id="PR00080">
    <property type="entry name" value="SDRFAMILY"/>
</dbReference>